<keyword evidence="3" id="KW-0067">ATP-binding</keyword>
<dbReference type="PROSITE" id="PS50893">
    <property type="entry name" value="ABC_TRANSPORTER_2"/>
    <property type="match status" value="2"/>
</dbReference>
<dbReference type="SUPFAM" id="SSF52540">
    <property type="entry name" value="P-loop containing nucleoside triphosphate hydrolases"/>
    <property type="match status" value="2"/>
</dbReference>
<dbReference type="GO" id="GO:0005524">
    <property type="term" value="F:ATP binding"/>
    <property type="evidence" value="ECO:0007669"/>
    <property type="project" value="UniProtKB-KW"/>
</dbReference>
<evidence type="ECO:0000256" key="1">
    <source>
        <dbReference type="ARBA" id="ARBA00022737"/>
    </source>
</evidence>
<sequence>MEAEIRAVLPNIDPVISEYSAGYLTHASTAWSGDEDAAGPSPLDEAAAAVTELLLSAAGGYGAATHDKIRNLVEKWVDKYAAASHSQEKRGPAVKRLDQTIQVSAQRNVSSTLAVATGTVDLESANARKVESKVDRKKLEKAERKIAAKQSKKTFKTVEYEASRLLNQPESAQSYEDFYMAVNPLQMGSQGNKSKDIKVDNIDVSIGGNRILTDTTLTLSYGHRYGLVGRNGVGKSTLLRALSRREVPIPTHISILHVEQEITGDDTPALQAVLDADVWRKVLLKEQAEITQKLADIESRRTSMADTSTDAAKLDKEREALDQRLGDIQAKLAEMESDKAESRAASILAGLGFSPERQQFATKTFSGGWRMRLALARALFCEPDLLLLDEPSNMLDVPSITFLSNYLQGYPSTVLVVSHDRAFLNEVATDIIHQHSQRLDYYRGANFDSFYATREERKKTAKREYENQMAQRAHLQAFIDKFRYNAAKSSEAQSRIKKLERMPVLEPPETEYSVKFRFPDVEKLSPPIVQMSNVTFGYSKDKILLRNVDLDVQLDSRIGIVGPNGAGKTTVLKLLIGKLQPTSGIISQHPRLRIGYFAQHHVDALDLNASAVSFMAREYPGKTDEEYRRQLGAFGITGTTGLQKMALLSGGQKSRVAFACLALTNPHILVMDEPSNHLDIEAMDALAEALKEFQGGVLMVSHDVTMLQTVCTSLWVCDNGTVEKFPGDVQAYKRRIAAQADAAGVVKAH</sequence>
<evidence type="ECO:0000259" key="5">
    <source>
        <dbReference type="PROSITE" id="PS50893"/>
    </source>
</evidence>
<dbReference type="InterPro" id="IPR027417">
    <property type="entry name" value="P-loop_NTPase"/>
</dbReference>
<dbReference type="FunFam" id="3.40.50.300:FF:000882">
    <property type="entry name" value="Translation initiation regulator (Gcn20)"/>
    <property type="match status" value="1"/>
</dbReference>
<reference evidence="6 7" key="1">
    <citation type="journal article" date="2011" name="Nat. Biotechnol.">
        <title>Comparative genomic analysis of the thermophilic biomass-degrading fungi Myceliophthora thermophila and Thielavia terrestris.</title>
        <authorList>
            <person name="Berka R.M."/>
            <person name="Grigoriev I.V."/>
            <person name="Otillar R."/>
            <person name="Salamov A."/>
            <person name="Grimwood J."/>
            <person name="Reid I."/>
            <person name="Ishmael N."/>
            <person name="John T."/>
            <person name="Darmond C."/>
            <person name="Moisan M.-C."/>
            <person name="Henrissat B."/>
            <person name="Coutinho P.M."/>
            <person name="Lombard V."/>
            <person name="Natvig D.O."/>
            <person name="Lindquist E."/>
            <person name="Schmutz J."/>
            <person name="Lucas S."/>
            <person name="Harris P."/>
            <person name="Powlowski J."/>
            <person name="Bellemare A."/>
            <person name="Taylor D."/>
            <person name="Butler G."/>
            <person name="de Vries R.P."/>
            <person name="Allijn I.E."/>
            <person name="van den Brink J."/>
            <person name="Ushinsky S."/>
            <person name="Storms R."/>
            <person name="Powell A.J."/>
            <person name="Paulsen I.T."/>
            <person name="Elbourne L.D.H."/>
            <person name="Baker S.E."/>
            <person name="Magnuson J."/>
            <person name="LaBoissiere S."/>
            <person name="Clutterbuck A.J."/>
            <person name="Martinez D."/>
            <person name="Wogulis M."/>
            <person name="de Leon A.L."/>
            <person name="Rey M.W."/>
            <person name="Tsang A."/>
        </authorList>
    </citation>
    <scope>NUCLEOTIDE SEQUENCE [LARGE SCALE GENOMIC DNA]</scope>
    <source>
        <strain evidence="7">ATCC 38088 / NRRL 8126</strain>
    </source>
</reference>
<keyword evidence="2" id="KW-0547">Nucleotide-binding</keyword>
<keyword evidence="1" id="KW-0677">Repeat</keyword>
<dbReference type="SMART" id="SM00382">
    <property type="entry name" value="AAA"/>
    <property type="match status" value="2"/>
</dbReference>
<feature type="domain" description="ABC transporter" evidence="5">
    <location>
        <begin position="197"/>
        <end position="469"/>
    </location>
</feature>
<dbReference type="eggNOG" id="KOG0062">
    <property type="taxonomic scope" value="Eukaryota"/>
</dbReference>
<evidence type="ECO:0000256" key="2">
    <source>
        <dbReference type="ARBA" id="ARBA00022741"/>
    </source>
</evidence>
<evidence type="ECO:0000256" key="3">
    <source>
        <dbReference type="ARBA" id="ARBA00022840"/>
    </source>
</evidence>
<dbReference type="InterPro" id="IPR017871">
    <property type="entry name" value="ABC_transporter-like_CS"/>
</dbReference>
<feature type="domain" description="ABC transporter" evidence="5">
    <location>
        <begin position="529"/>
        <end position="744"/>
    </location>
</feature>
<dbReference type="STRING" id="578455.G2QRR4"/>
<feature type="coiled-coil region" evidence="4">
    <location>
        <begin position="304"/>
        <end position="338"/>
    </location>
</feature>
<keyword evidence="7" id="KW-1185">Reference proteome</keyword>
<dbReference type="PROSITE" id="PS00211">
    <property type="entry name" value="ABC_TRANSPORTER_1"/>
    <property type="match status" value="2"/>
</dbReference>
<dbReference type="RefSeq" id="XP_003650544.1">
    <property type="nucleotide sequence ID" value="XM_003650496.1"/>
</dbReference>
<dbReference type="PANTHER" id="PTHR19211">
    <property type="entry name" value="ATP-BINDING TRANSPORT PROTEIN-RELATED"/>
    <property type="match status" value="1"/>
</dbReference>
<dbReference type="GO" id="GO:0016887">
    <property type="term" value="F:ATP hydrolysis activity"/>
    <property type="evidence" value="ECO:0007669"/>
    <property type="project" value="InterPro"/>
</dbReference>
<dbReference type="AlphaFoldDB" id="G2QRR4"/>
<dbReference type="InterPro" id="IPR032781">
    <property type="entry name" value="ABC_tran_Xtn"/>
</dbReference>
<dbReference type="Pfam" id="PF12848">
    <property type="entry name" value="ABC_tran_Xtn"/>
    <property type="match status" value="1"/>
</dbReference>
<dbReference type="PANTHER" id="PTHR19211:SF117">
    <property type="entry name" value="ATP-BINDING CASSETTE SUB-FAMILY F MEMBER 3"/>
    <property type="match status" value="1"/>
</dbReference>
<dbReference type="InterPro" id="IPR003439">
    <property type="entry name" value="ABC_transporter-like_ATP-bd"/>
</dbReference>
<name>G2QRR4_THETT</name>
<evidence type="ECO:0000256" key="4">
    <source>
        <dbReference type="SAM" id="Coils"/>
    </source>
</evidence>
<dbReference type="Gene3D" id="3.40.50.300">
    <property type="entry name" value="P-loop containing nucleotide triphosphate hydrolases"/>
    <property type="match status" value="2"/>
</dbReference>
<dbReference type="Pfam" id="PF00005">
    <property type="entry name" value="ABC_tran"/>
    <property type="match status" value="2"/>
</dbReference>
<dbReference type="InterPro" id="IPR050611">
    <property type="entry name" value="ABCF"/>
</dbReference>
<dbReference type="OrthoDB" id="2110130at2759"/>
<dbReference type="KEGG" id="ttt:THITE_2110104"/>
<evidence type="ECO:0000313" key="6">
    <source>
        <dbReference type="EMBL" id="AEO64208.1"/>
    </source>
</evidence>
<dbReference type="EMBL" id="CP003009">
    <property type="protein sequence ID" value="AEO64208.1"/>
    <property type="molecule type" value="Genomic_DNA"/>
</dbReference>
<keyword evidence="4" id="KW-0175">Coiled coil</keyword>
<dbReference type="CDD" id="cd03221">
    <property type="entry name" value="ABCF_EF-3"/>
    <property type="match status" value="2"/>
</dbReference>
<dbReference type="HOGENOM" id="CLU_000604_36_6_1"/>
<proteinExistence type="predicted"/>
<accession>G2QRR4</accession>
<dbReference type="Proteomes" id="UP000008181">
    <property type="component" value="Chromosome 1"/>
</dbReference>
<protein>
    <recommendedName>
        <fullName evidence="5">ABC transporter domain-containing protein</fullName>
    </recommendedName>
</protein>
<dbReference type="GeneID" id="11523418"/>
<dbReference type="FunFam" id="3.40.50.300:FF:000104">
    <property type="entry name" value="ATP-binding cassette sub-family F member 3"/>
    <property type="match status" value="1"/>
</dbReference>
<dbReference type="InterPro" id="IPR003593">
    <property type="entry name" value="AAA+_ATPase"/>
</dbReference>
<gene>
    <name evidence="6" type="ORF">THITE_2110104</name>
</gene>
<evidence type="ECO:0000313" key="7">
    <source>
        <dbReference type="Proteomes" id="UP000008181"/>
    </source>
</evidence>
<organism evidence="6 7">
    <name type="scientific">Thermothielavioides terrestris (strain ATCC 38088 / NRRL 8126)</name>
    <name type="common">Thielavia terrestris</name>
    <dbReference type="NCBI Taxonomy" id="578455"/>
    <lineage>
        <taxon>Eukaryota</taxon>
        <taxon>Fungi</taxon>
        <taxon>Dikarya</taxon>
        <taxon>Ascomycota</taxon>
        <taxon>Pezizomycotina</taxon>
        <taxon>Sordariomycetes</taxon>
        <taxon>Sordariomycetidae</taxon>
        <taxon>Sordariales</taxon>
        <taxon>Chaetomiaceae</taxon>
        <taxon>Thermothielavioides</taxon>
        <taxon>Thermothielavioides terrestris</taxon>
    </lineage>
</organism>